<evidence type="ECO:0000313" key="3">
    <source>
        <dbReference type="EMBL" id="PMP72818.1"/>
    </source>
</evidence>
<dbReference type="GO" id="GO:0003676">
    <property type="term" value="F:nucleic acid binding"/>
    <property type="evidence" value="ECO:0007669"/>
    <property type="project" value="InterPro"/>
</dbReference>
<accession>A0A2J6WQZ2</accession>
<evidence type="ECO:0000256" key="1">
    <source>
        <dbReference type="ARBA" id="ARBA00006738"/>
    </source>
</evidence>
<comment type="caution">
    <text evidence="3">The sequence shown here is derived from an EMBL/GenBank/DDBJ whole genome shotgun (WGS) entry which is preliminary data.</text>
</comment>
<dbReference type="Pfam" id="PF02021">
    <property type="entry name" value="UPF0102"/>
    <property type="match status" value="1"/>
</dbReference>
<dbReference type="SUPFAM" id="SSF52980">
    <property type="entry name" value="Restriction endonuclease-like"/>
    <property type="match status" value="1"/>
</dbReference>
<comment type="similarity">
    <text evidence="1 2">Belongs to the UPF0102 family.</text>
</comment>
<dbReference type="NCBIfam" id="TIGR00252">
    <property type="entry name" value="YraN family protein"/>
    <property type="match status" value="1"/>
</dbReference>
<dbReference type="PANTHER" id="PTHR34039">
    <property type="entry name" value="UPF0102 PROTEIN YRAN"/>
    <property type="match status" value="1"/>
</dbReference>
<dbReference type="HAMAP" id="MF_00048">
    <property type="entry name" value="UPF0102"/>
    <property type="match status" value="1"/>
</dbReference>
<dbReference type="InterPro" id="IPR011856">
    <property type="entry name" value="tRNA_endonuc-like_dom_sf"/>
</dbReference>
<organism evidence="3 4">
    <name type="scientific">Thermodesulfovibrio aggregans</name>
    <dbReference type="NCBI Taxonomy" id="86166"/>
    <lineage>
        <taxon>Bacteria</taxon>
        <taxon>Pseudomonadati</taxon>
        <taxon>Nitrospirota</taxon>
        <taxon>Thermodesulfovibrionia</taxon>
        <taxon>Thermodesulfovibrionales</taxon>
        <taxon>Thermodesulfovibrionaceae</taxon>
        <taxon>Thermodesulfovibrio</taxon>
    </lineage>
</organism>
<dbReference type="NCBIfam" id="NF009150">
    <property type="entry name" value="PRK12497.1-3"/>
    <property type="match status" value="1"/>
</dbReference>
<dbReference type="NCBIfam" id="NF009154">
    <property type="entry name" value="PRK12497.3-3"/>
    <property type="match status" value="1"/>
</dbReference>
<name>A0A2J6WQZ2_9BACT</name>
<dbReference type="CDD" id="cd20736">
    <property type="entry name" value="PoNe_Nuclease"/>
    <property type="match status" value="1"/>
</dbReference>
<dbReference type="PANTHER" id="PTHR34039:SF1">
    <property type="entry name" value="UPF0102 PROTEIN YRAN"/>
    <property type="match status" value="1"/>
</dbReference>
<dbReference type="InterPro" id="IPR011335">
    <property type="entry name" value="Restrct_endonuc-II-like"/>
</dbReference>
<dbReference type="AlphaFoldDB" id="A0A2J6WQZ2"/>
<dbReference type="Proteomes" id="UP000242288">
    <property type="component" value="Unassembled WGS sequence"/>
</dbReference>
<dbReference type="Gene3D" id="3.40.1350.10">
    <property type="match status" value="1"/>
</dbReference>
<sequence>MGRIDLGKDGEKLAVDYLLSRGYKILEKNFRTPIGEIDIIAKHGEYIVIVEVKRRMSENFGNPEIAVNYRKQEKLKKLALFYLSKLGKEYPVRFDVIAIKDKQIEHIENAFY</sequence>
<dbReference type="InterPro" id="IPR003509">
    <property type="entry name" value="UPF0102_YraN-like"/>
</dbReference>
<reference evidence="3 4" key="1">
    <citation type="submission" date="2018-01" db="EMBL/GenBank/DDBJ databases">
        <title>Metagenomic assembled genomes from two thermal pools in the Uzon Caldera, Kamchatka, Russia.</title>
        <authorList>
            <person name="Wilkins L."/>
            <person name="Ettinger C."/>
        </authorList>
    </citation>
    <scope>NUCLEOTIDE SEQUENCE [LARGE SCALE GENOMIC DNA]</scope>
    <source>
        <strain evidence="3">ZAV-04</strain>
    </source>
</reference>
<evidence type="ECO:0000256" key="2">
    <source>
        <dbReference type="HAMAP-Rule" id="MF_00048"/>
    </source>
</evidence>
<gene>
    <name evidence="3" type="ORF">C0186_00275</name>
</gene>
<protein>
    <recommendedName>
        <fullName evidence="2">UPF0102 protein C0186_00275</fullName>
    </recommendedName>
</protein>
<dbReference type="EMBL" id="PNIO01000003">
    <property type="protein sequence ID" value="PMP72818.1"/>
    <property type="molecule type" value="Genomic_DNA"/>
</dbReference>
<proteinExistence type="inferred from homology"/>
<evidence type="ECO:0000313" key="4">
    <source>
        <dbReference type="Proteomes" id="UP000242288"/>
    </source>
</evidence>